<accession>A0ABR5A5V1</accession>
<feature type="region of interest" description="Disordered" evidence="4">
    <location>
        <begin position="23"/>
        <end position="42"/>
    </location>
</feature>
<proteinExistence type="inferred from homology"/>
<dbReference type="CDD" id="cd13676">
    <property type="entry name" value="PBP2_TRAP_DctP2_like"/>
    <property type="match status" value="1"/>
</dbReference>
<evidence type="ECO:0000256" key="2">
    <source>
        <dbReference type="ARBA" id="ARBA00022448"/>
    </source>
</evidence>
<feature type="signal peptide" evidence="5">
    <location>
        <begin position="1"/>
        <end position="18"/>
    </location>
</feature>
<dbReference type="EMBL" id="JXAL01000016">
    <property type="protein sequence ID" value="KIL35817.1"/>
    <property type="molecule type" value="Genomic_DNA"/>
</dbReference>
<dbReference type="PROSITE" id="PS51257">
    <property type="entry name" value="PROKAR_LIPOPROTEIN"/>
    <property type="match status" value="1"/>
</dbReference>
<dbReference type="Pfam" id="PF03480">
    <property type="entry name" value="DctP"/>
    <property type="match status" value="1"/>
</dbReference>
<keyword evidence="2" id="KW-0813">Transport</keyword>
<evidence type="ECO:0000313" key="7">
    <source>
        <dbReference type="Proteomes" id="UP000054526"/>
    </source>
</evidence>
<dbReference type="NCBIfam" id="TIGR00787">
    <property type="entry name" value="dctP"/>
    <property type="match status" value="1"/>
</dbReference>
<dbReference type="PANTHER" id="PTHR33376">
    <property type="match status" value="1"/>
</dbReference>
<dbReference type="Gene3D" id="3.40.190.170">
    <property type="entry name" value="Bacterial extracellular solute-binding protein, family 7"/>
    <property type="match status" value="1"/>
</dbReference>
<evidence type="ECO:0000256" key="1">
    <source>
        <dbReference type="ARBA" id="ARBA00009023"/>
    </source>
</evidence>
<evidence type="ECO:0000313" key="6">
    <source>
        <dbReference type="EMBL" id="KIL35817.1"/>
    </source>
</evidence>
<feature type="chain" id="PRO_5047208749" evidence="5">
    <location>
        <begin position="19"/>
        <end position="352"/>
    </location>
</feature>
<dbReference type="RefSeq" id="WP_041062448.1">
    <property type="nucleotide sequence ID" value="NZ_JXAL01000016.1"/>
</dbReference>
<comment type="caution">
    <text evidence="6">The sequence shown here is derived from an EMBL/GenBank/DDBJ whole genome shotgun (WGS) entry which is preliminary data.</text>
</comment>
<dbReference type="Proteomes" id="UP000054526">
    <property type="component" value="Unassembled WGS sequence"/>
</dbReference>
<gene>
    <name evidence="6" type="ORF">SD71_10450</name>
</gene>
<evidence type="ECO:0000256" key="4">
    <source>
        <dbReference type="SAM" id="MobiDB-lite"/>
    </source>
</evidence>
<evidence type="ECO:0000256" key="5">
    <source>
        <dbReference type="SAM" id="SignalP"/>
    </source>
</evidence>
<evidence type="ECO:0000256" key="3">
    <source>
        <dbReference type="ARBA" id="ARBA00022729"/>
    </source>
</evidence>
<comment type="similarity">
    <text evidence="1">Belongs to the bacterial solute-binding protein 7 family.</text>
</comment>
<organism evidence="6 7">
    <name type="scientific">Cohnella kolymensis</name>
    <dbReference type="NCBI Taxonomy" id="1590652"/>
    <lineage>
        <taxon>Bacteria</taxon>
        <taxon>Bacillati</taxon>
        <taxon>Bacillota</taxon>
        <taxon>Bacilli</taxon>
        <taxon>Bacillales</taxon>
        <taxon>Paenibacillaceae</taxon>
        <taxon>Cohnella</taxon>
    </lineage>
</organism>
<keyword evidence="7" id="KW-1185">Reference proteome</keyword>
<keyword evidence="3 5" id="KW-0732">Signal</keyword>
<dbReference type="InterPro" id="IPR038404">
    <property type="entry name" value="TRAP_DctP_sf"/>
</dbReference>
<protein>
    <submittedName>
        <fullName evidence="6">ABC transporter substrate-binding protein</fullName>
    </submittedName>
</protein>
<name>A0ABR5A5V1_9BACL</name>
<dbReference type="PIRSF" id="PIRSF006470">
    <property type="entry name" value="DctB"/>
    <property type="match status" value="1"/>
</dbReference>
<dbReference type="NCBIfam" id="NF037995">
    <property type="entry name" value="TRAP_S1"/>
    <property type="match status" value="1"/>
</dbReference>
<dbReference type="InterPro" id="IPR004682">
    <property type="entry name" value="TRAP_DctP"/>
</dbReference>
<dbReference type="InterPro" id="IPR018389">
    <property type="entry name" value="DctP_fam"/>
</dbReference>
<reference evidence="6 7" key="1">
    <citation type="submission" date="2014-12" db="EMBL/GenBank/DDBJ databases">
        <title>Draft genome sequence of Cohnella kolymensis strain B-2846.</title>
        <authorList>
            <person name="Karlyshev A.V."/>
            <person name="Kudryashova E.B."/>
        </authorList>
    </citation>
    <scope>NUCLEOTIDE SEQUENCE [LARGE SCALE GENOMIC DNA]</scope>
    <source>
        <strain evidence="6 7">VKM B-2846</strain>
    </source>
</reference>
<dbReference type="PANTHER" id="PTHR33376:SF7">
    <property type="entry name" value="C4-DICARBOXYLATE-BINDING PROTEIN DCTB"/>
    <property type="match status" value="1"/>
</dbReference>
<sequence>MKKLLTVLVMFCVIFVVGCGSKNTTSGSSSSPAGTTAASASSEAPKGEVKVMKMATANAKDRSLTRGLVKFGELVEKETNGSIKVEVYPDGQLGGDIQVFEAMKIGSVQGSTMSTGPIASFSKRFNIFDLPFLFKDAETAYKVLDGDIGQELLSELPAAGVVGLGYMENGFRDLTNNKREVKSPDDVKGLKIRTLENELHIELWKTLGATPTPMAITELFTALEQKVVDGQENPSGNIKLNKFYEVQKYVTKTGHVYNASPLIISNKFWEQLSDQEKEAIKKAAAESITWQRAENQKESKEAYDFLAQNGMTVTELTPEEKQKFVDALKPVYDKFKPTIGEDLVNKLLEAVK</sequence>